<evidence type="ECO:0000256" key="3">
    <source>
        <dbReference type="SAM" id="SignalP"/>
    </source>
</evidence>
<comment type="caution">
    <text evidence="4">The sequence shown here is derived from an EMBL/GenBank/DDBJ whole genome shotgun (WGS) entry which is preliminary data.</text>
</comment>
<dbReference type="OrthoDB" id="5409186at2759"/>
<feature type="signal peptide" evidence="3">
    <location>
        <begin position="1"/>
        <end position="19"/>
    </location>
</feature>
<name>A0A8H4V9W6_9HYPO</name>
<sequence length="254" mass="25419">MQLGALALLACAATAAASAGSVFMASTPGTSLARRGTDGYLPKLTKCDKDGDSCAAVCGAGYDRCASSKPNETHCFNPTVGESCCMDGSGNSCVEGFFCTNSLDKKNWCCPDNMSLEQCATKYGVTNGLQLAKPSSTSTPPVPSSTSSVIPTSTPSPPTTTTTTTTSARPIVKAQANSTTSSTSTTHELVVCSTSVVGAPVNSTIANVGPTQPLGSVPHVPSLVPPPSNITISGGAASGVSSLLIVLAGFVAVM</sequence>
<dbReference type="EMBL" id="JAAVMX010000001">
    <property type="protein sequence ID" value="KAF4513422.1"/>
    <property type="molecule type" value="Genomic_DNA"/>
</dbReference>
<keyword evidence="5" id="KW-1185">Reference proteome</keyword>
<evidence type="ECO:0008006" key="6">
    <source>
        <dbReference type="Google" id="ProtNLM"/>
    </source>
</evidence>
<protein>
    <recommendedName>
        <fullName evidence="6">Prp 4 CRoW domain-containing protein</fullName>
    </recommendedName>
</protein>
<reference evidence="4 5" key="1">
    <citation type="journal article" date="2020" name="Genome Biol. Evol.">
        <title>A new high-quality draft genome assembly of the Chinese cordyceps Ophiocordyceps sinensis.</title>
        <authorList>
            <person name="Shu R."/>
            <person name="Zhang J."/>
            <person name="Meng Q."/>
            <person name="Zhang H."/>
            <person name="Zhou G."/>
            <person name="Li M."/>
            <person name="Wu P."/>
            <person name="Zhao Y."/>
            <person name="Chen C."/>
            <person name="Qin Q."/>
        </authorList>
    </citation>
    <scope>NUCLEOTIDE SEQUENCE [LARGE SCALE GENOMIC DNA]</scope>
    <source>
        <strain evidence="4 5">IOZ07</strain>
    </source>
</reference>
<keyword evidence="2" id="KW-1133">Transmembrane helix</keyword>
<gene>
    <name evidence="4" type="ORF">G6O67_000695</name>
</gene>
<keyword evidence="3" id="KW-0732">Signal</keyword>
<keyword evidence="2" id="KW-0812">Transmembrane</keyword>
<dbReference type="AlphaFoldDB" id="A0A8H4V9W6"/>
<evidence type="ECO:0000313" key="4">
    <source>
        <dbReference type="EMBL" id="KAF4513422.1"/>
    </source>
</evidence>
<feature type="chain" id="PRO_5034038382" description="Prp 4 CRoW domain-containing protein" evidence="3">
    <location>
        <begin position="20"/>
        <end position="254"/>
    </location>
</feature>
<keyword evidence="2" id="KW-0472">Membrane</keyword>
<dbReference type="Proteomes" id="UP000557566">
    <property type="component" value="Unassembled WGS sequence"/>
</dbReference>
<proteinExistence type="predicted"/>
<feature type="compositionally biased region" description="Low complexity" evidence="1">
    <location>
        <begin position="134"/>
        <end position="167"/>
    </location>
</feature>
<accession>A0A8H4V9W6</accession>
<evidence type="ECO:0000256" key="2">
    <source>
        <dbReference type="SAM" id="Phobius"/>
    </source>
</evidence>
<evidence type="ECO:0000256" key="1">
    <source>
        <dbReference type="SAM" id="MobiDB-lite"/>
    </source>
</evidence>
<feature type="region of interest" description="Disordered" evidence="1">
    <location>
        <begin position="132"/>
        <end position="180"/>
    </location>
</feature>
<feature type="transmembrane region" description="Helical" evidence="2">
    <location>
        <begin position="230"/>
        <end position="253"/>
    </location>
</feature>
<evidence type="ECO:0000313" key="5">
    <source>
        <dbReference type="Proteomes" id="UP000557566"/>
    </source>
</evidence>
<organism evidence="4 5">
    <name type="scientific">Ophiocordyceps sinensis</name>
    <dbReference type="NCBI Taxonomy" id="72228"/>
    <lineage>
        <taxon>Eukaryota</taxon>
        <taxon>Fungi</taxon>
        <taxon>Dikarya</taxon>
        <taxon>Ascomycota</taxon>
        <taxon>Pezizomycotina</taxon>
        <taxon>Sordariomycetes</taxon>
        <taxon>Hypocreomycetidae</taxon>
        <taxon>Hypocreales</taxon>
        <taxon>Ophiocordycipitaceae</taxon>
        <taxon>Ophiocordyceps</taxon>
    </lineage>
</organism>